<keyword evidence="5" id="KW-0158">Chromosome</keyword>
<organism evidence="11 12">
    <name type="scientific">Phaeomoniella chlamydospora</name>
    <name type="common">Phaeoacremonium chlamydosporum</name>
    <dbReference type="NCBI Taxonomy" id="158046"/>
    <lineage>
        <taxon>Eukaryota</taxon>
        <taxon>Fungi</taxon>
        <taxon>Dikarya</taxon>
        <taxon>Ascomycota</taxon>
        <taxon>Pezizomycotina</taxon>
        <taxon>Eurotiomycetes</taxon>
        <taxon>Chaetothyriomycetidae</taxon>
        <taxon>Phaeomoniellales</taxon>
        <taxon>Phaeomoniellaceae</taxon>
        <taxon>Phaeomoniella</taxon>
    </lineage>
</organism>
<dbReference type="CDD" id="cd04497">
    <property type="entry name" value="hPOT1_OB1_like"/>
    <property type="match status" value="1"/>
</dbReference>
<comment type="caution">
    <text evidence="11">The sequence shown here is derived from an EMBL/GenBank/DDBJ whole genome shotgun (WGS) entry which is preliminary data.</text>
</comment>
<dbReference type="GO" id="GO:0016233">
    <property type="term" value="P:telomere capping"/>
    <property type="evidence" value="ECO:0007669"/>
    <property type="project" value="TreeGrafter"/>
</dbReference>
<dbReference type="Gene3D" id="2.40.50.140">
    <property type="entry name" value="Nucleic acid-binding proteins"/>
    <property type="match status" value="2"/>
</dbReference>
<gene>
    <name evidence="11" type="ORF">UCRPC4_g00954</name>
</gene>
<evidence type="ECO:0000256" key="8">
    <source>
        <dbReference type="ARBA" id="ARBA00023242"/>
    </source>
</evidence>
<keyword evidence="7" id="KW-0238">DNA-binding</keyword>
<dbReference type="SUPFAM" id="SSF50249">
    <property type="entry name" value="Nucleic acid-binding proteins"/>
    <property type="match status" value="2"/>
</dbReference>
<dbReference type="FunFam" id="2.40.50.140:FF:000303">
    <property type="entry name" value="Protection of telomeres protein 1"/>
    <property type="match status" value="1"/>
</dbReference>
<dbReference type="AlphaFoldDB" id="A0A0G2HGZ5"/>
<dbReference type="GO" id="GO:0000783">
    <property type="term" value="C:nuclear telomere cap complex"/>
    <property type="evidence" value="ECO:0007669"/>
    <property type="project" value="TreeGrafter"/>
</dbReference>
<evidence type="ECO:0000256" key="4">
    <source>
        <dbReference type="ARBA" id="ARBA00015253"/>
    </source>
</evidence>
<comment type="similarity">
    <text evidence="3">Belongs to the telombin family.</text>
</comment>
<proteinExistence type="inferred from homology"/>
<dbReference type="GO" id="GO:0010521">
    <property type="term" value="F:telomerase inhibitor activity"/>
    <property type="evidence" value="ECO:0007669"/>
    <property type="project" value="TreeGrafter"/>
</dbReference>
<feature type="region of interest" description="Disordered" evidence="9">
    <location>
        <begin position="387"/>
        <end position="441"/>
    </location>
</feature>
<protein>
    <recommendedName>
        <fullName evidence="4">Protection of telomeres protein 1</fullName>
    </recommendedName>
</protein>
<feature type="domain" description="Telomeric single stranded DNA binding POT1/Cdc13" evidence="10">
    <location>
        <begin position="7"/>
        <end position="152"/>
    </location>
</feature>
<name>A0A0G2HGZ5_PHACM</name>
<sequence>MSKPKDFKTVNEAKEKPNTLVHIAGVVTDFLEPTTSRGTDLVCTFTIKDASCDSIGLGLRIRYFRKNRPDLPPILGLGDVLILWSLKINAFAGEVIGISSFSTRWAIFHTASIGRHLESPESALDYEPSPGLQWKGSDQELRYVVSLYRQVHLCEVDLSQGQSSSAVTIMAAPNRKPLTHHTPDSKSQPPHKGSSGQAESQTFKSNATGPVRRRKFSSIQDLNISDTEKLVFADLCGEVRKTYDEYERINVYITDYTANKLLFNYTSGHEEEDTDFDRDGDPYGYAASKVSKWQGPWGRMTLAVTCYDNNAQWAKSNLKVGDYIFLSNVRITMGRNGILLEGKLRDDPRYPDKILVRKMSPGDKEDELQSLLRRKLDYTKRYKQLYGHVKPETEKAPKRSPPLEGNIEDARPVKKSLRERKREQKAKKKAEAKLKQPQQNKNTINSNIRCNKIDGLSHVSLSDILNSPSLIFTTAKANTLTLPFQNVCYKTKLRVIDYFPPSLQDFSAPYRETDYDDLSSISVSTSASYSDEDSDIKETDLLSDPHAPISSTIKWEWRFCLLVEDPFLPPPNDSKSNQMLLHVSGSEAEYLLREDACDLKRNPDILARIREKLFHLWGDLEETKEAAAAAATKARKQIDNENIPQEQIKPSGMPFECYIKEFGIPKQGPSSSSQRNKSGIPEYQRMFQLWGVSINA</sequence>
<dbReference type="InterPro" id="IPR032042">
    <property type="entry name" value="POT1PC"/>
</dbReference>
<dbReference type="GO" id="GO:0032210">
    <property type="term" value="P:regulation of telomere maintenance via telomerase"/>
    <property type="evidence" value="ECO:0007669"/>
    <property type="project" value="TreeGrafter"/>
</dbReference>
<dbReference type="PANTHER" id="PTHR14513:SF0">
    <property type="entry name" value="PROTECTION OF TELOMERES PROTEIN 1"/>
    <property type="match status" value="1"/>
</dbReference>
<dbReference type="InterPro" id="IPR012340">
    <property type="entry name" value="NA-bd_OB-fold"/>
</dbReference>
<evidence type="ECO:0000256" key="3">
    <source>
        <dbReference type="ARBA" id="ARBA00008442"/>
    </source>
</evidence>
<evidence type="ECO:0000256" key="5">
    <source>
        <dbReference type="ARBA" id="ARBA00022454"/>
    </source>
</evidence>
<feature type="compositionally biased region" description="Polar residues" evidence="9">
    <location>
        <begin position="194"/>
        <end position="208"/>
    </location>
</feature>
<keyword evidence="6" id="KW-0779">Telomere</keyword>
<keyword evidence="8" id="KW-0539">Nucleus</keyword>
<reference evidence="11 12" key="1">
    <citation type="submission" date="2015-05" db="EMBL/GenBank/DDBJ databases">
        <title>Distinctive expansion of gene families associated with plant cell wall degradation and secondary metabolism in the genomes of grapevine trunk pathogens.</title>
        <authorList>
            <person name="Lawrence D.P."/>
            <person name="Travadon R."/>
            <person name="Rolshausen P.E."/>
            <person name="Baumgartner K."/>
        </authorList>
    </citation>
    <scope>NUCLEOTIDE SEQUENCE [LARGE SCALE GENOMIC DNA]</scope>
    <source>
        <strain evidence="11">UCRPC4</strain>
    </source>
</reference>
<evidence type="ECO:0000256" key="1">
    <source>
        <dbReference type="ARBA" id="ARBA00004123"/>
    </source>
</evidence>
<feature type="compositionally biased region" description="Basic residues" evidence="9">
    <location>
        <begin position="413"/>
        <end position="428"/>
    </location>
</feature>
<dbReference type="InterPro" id="IPR011564">
    <property type="entry name" value="Telomer_end-bd_POT1/Cdc13"/>
</dbReference>
<evidence type="ECO:0000313" key="12">
    <source>
        <dbReference type="Proteomes" id="UP000053317"/>
    </source>
</evidence>
<dbReference type="GO" id="GO:0098505">
    <property type="term" value="F:G-rich strand telomeric DNA binding"/>
    <property type="evidence" value="ECO:0007669"/>
    <property type="project" value="TreeGrafter"/>
</dbReference>
<dbReference type="Proteomes" id="UP000053317">
    <property type="component" value="Unassembled WGS sequence"/>
</dbReference>
<dbReference type="Pfam" id="PF16686">
    <property type="entry name" value="POT1PC"/>
    <property type="match status" value="1"/>
</dbReference>
<dbReference type="Pfam" id="PF02765">
    <property type="entry name" value="POT1"/>
    <property type="match status" value="1"/>
</dbReference>
<dbReference type="SMART" id="SM00976">
    <property type="entry name" value="Telo_bind"/>
    <property type="match status" value="1"/>
</dbReference>
<evidence type="ECO:0000256" key="7">
    <source>
        <dbReference type="ARBA" id="ARBA00023125"/>
    </source>
</evidence>
<dbReference type="PANTHER" id="PTHR14513">
    <property type="entry name" value="PROTECTION OF TELOMERES 1"/>
    <property type="match status" value="1"/>
</dbReference>
<dbReference type="OrthoDB" id="2186770at2759"/>
<dbReference type="EMBL" id="LCWF01000022">
    <property type="protein sequence ID" value="KKY27720.1"/>
    <property type="molecule type" value="Genomic_DNA"/>
</dbReference>
<evidence type="ECO:0000256" key="6">
    <source>
        <dbReference type="ARBA" id="ARBA00022895"/>
    </source>
</evidence>
<dbReference type="InterPro" id="IPR028389">
    <property type="entry name" value="POT1"/>
</dbReference>
<evidence type="ECO:0000259" key="10">
    <source>
        <dbReference type="SMART" id="SM00976"/>
    </source>
</evidence>
<accession>A0A0G2HGZ5</accession>
<evidence type="ECO:0000256" key="9">
    <source>
        <dbReference type="SAM" id="MobiDB-lite"/>
    </source>
</evidence>
<comment type="subcellular location">
    <subcellularLocation>
        <location evidence="2">Chromosome</location>
        <location evidence="2">Telomere</location>
    </subcellularLocation>
    <subcellularLocation>
        <location evidence="1">Nucleus</location>
    </subcellularLocation>
</comment>
<keyword evidence="12" id="KW-1185">Reference proteome</keyword>
<evidence type="ECO:0000256" key="2">
    <source>
        <dbReference type="ARBA" id="ARBA00004574"/>
    </source>
</evidence>
<reference evidence="11 12" key="2">
    <citation type="submission" date="2015-05" db="EMBL/GenBank/DDBJ databases">
        <authorList>
            <person name="Morales-Cruz A."/>
            <person name="Amrine K.C."/>
            <person name="Cantu D."/>
        </authorList>
    </citation>
    <scope>NUCLEOTIDE SEQUENCE [LARGE SCALE GENOMIC DNA]</scope>
    <source>
        <strain evidence="11">UCRPC4</strain>
    </source>
</reference>
<feature type="region of interest" description="Disordered" evidence="9">
    <location>
        <begin position="174"/>
        <end position="212"/>
    </location>
</feature>
<evidence type="ECO:0000313" key="11">
    <source>
        <dbReference type="EMBL" id="KKY27720.1"/>
    </source>
</evidence>